<organism evidence="3 4">
    <name type="scientific">Neocallimastix californiae</name>
    <dbReference type="NCBI Taxonomy" id="1754190"/>
    <lineage>
        <taxon>Eukaryota</taxon>
        <taxon>Fungi</taxon>
        <taxon>Fungi incertae sedis</taxon>
        <taxon>Chytridiomycota</taxon>
        <taxon>Chytridiomycota incertae sedis</taxon>
        <taxon>Neocallimastigomycetes</taxon>
        <taxon>Neocallimastigales</taxon>
        <taxon>Neocallimastigaceae</taxon>
        <taxon>Neocallimastix</taxon>
    </lineage>
</organism>
<dbReference type="EMBL" id="MCOG01000288">
    <property type="protein sequence ID" value="ORY20488.1"/>
    <property type="molecule type" value="Genomic_DNA"/>
</dbReference>
<proteinExistence type="predicted"/>
<feature type="coiled-coil region" evidence="1">
    <location>
        <begin position="61"/>
        <end position="88"/>
    </location>
</feature>
<dbReference type="Proteomes" id="UP000193920">
    <property type="component" value="Unassembled WGS sequence"/>
</dbReference>
<evidence type="ECO:0008006" key="5">
    <source>
        <dbReference type="Google" id="ProtNLM"/>
    </source>
</evidence>
<evidence type="ECO:0000313" key="3">
    <source>
        <dbReference type="EMBL" id="ORY20488.1"/>
    </source>
</evidence>
<dbReference type="Gene3D" id="2.30.30.40">
    <property type="entry name" value="SH3 Domains"/>
    <property type="match status" value="1"/>
</dbReference>
<evidence type="ECO:0000256" key="1">
    <source>
        <dbReference type="SAM" id="Coils"/>
    </source>
</evidence>
<dbReference type="AlphaFoldDB" id="A0A1Y2AD60"/>
<name>A0A1Y2AD60_9FUNG</name>
<evidence type="ECO:0000313" key="4">
    <source>
        <dbReference type="Proteomes" id="UP000193920"/>
    </source>
</evidence>
<keyword evidence="2" id="KW-0472">Membrane</keyword>
<keyword evidence="2" id="KW-0812">Transmembrane</keyword>
<comment type="caution">
    <text evidence="3">The sequence shown here is derived from an EMBL/GenBank/DDBJ whole genome shotgun (WGS) entry which is preliminary data.</text>
</comment>
<keyword evidence="1" id="KW-0175">Coiled coil</keyword>
<feature type="transmembrane region" description="Helical" evidence="2">
    <location>
        <begin position="12"/>
        <end position="31"/>
    </location>
</feature>
<evidence type="ECO:0000256" key="2">
    <source>
        <dbReference type="SAM" id="Phobius"/>
    </source>
</evidence>
<protein>
    <recommendedName>
        <fullName evidence="5">SH3 domain-containing protein</fullName>
    </recommendedName>
</protein>
<dbReference type="OrthoDB" id="5595608at2759"/>
<dbReference type="SUPFAM" id="SSF50044">
    <property type="entry name" value="SH3-domain"/>
    <property type="match status" value="1"/>
</dbReference>
<keyword evidence="4" id="KW-1185">Reference proteome</keyword>
<gene>
    <name evidence="3" type="ORF">LY90DRAFT_676726</name>
</gene>
<dbReference type="InterPro" id="IPR036028">
    <property type="entry name" value="SH3-like_dom_sf"/>
</dbReference>
<keyword evidence="2" id="KW-1133">Transmembrane helix</keyword>
<accession>A0A1Y2AD60</accession>
<feature type="transmembrane region" description="Helical" evidence="2">
    <location>
        <begin position="136"/>
        <end position="167"/>
    </location>
</feature>
<reference evidence="3 4" key="1">
    <citation type="submission" date="2016-08" db="EMBL/GenBank/DDBJ databases">
        <title>A Parts List for Fungal Cellulosomes Revealed by Comparative Genomics.</title>
        <authorList>
            <consortium name="DOE Joint Genome Institute"/>
            <person name="Haitjema C.H."/>
            <person name="Gilmore S.P."/>
            <person name="Henske J.K."/>
            <person name="Solomon K.V."/>
            <person name="De Groot R."/>
            <person name="Kuo A."/>
            <person name="Mondo S.J."/>
            <person name="Salamov A.A."/>
            <person name="Labutti K."/>
            <person name="Zhao Z."/>
            <person name="Chiniquy J."/>
            <person name="Barry K."/>
            <person name="Brewer H.M."/>
            <person name="Purvine S.O."/>
            <person name="Wright A.T."/>
            <person name="Boxma B."/>
            <person name="Van Alen T."/>
            <person name="Hackstein J.H."/>
            <person name="Baker S.E."/>
            <person name="Grigoriev I.V."/>
            <person name="O'Malley M.A."/>
        </authorList>
    </citation>
    <scope>NUCLEOTIDE SEQUENCE [LARGE SCALE GENOMIC DNA]</scope>
    <source>
        <strain evidence="3 4">G1</strain>
    </source>
</reference>
<sequence length="171" mass="20434">MNLWRVYRMLQYIGIGIVICIIGFIVVYFIFEIKDILIENIKCKEASLLAKTWYTAGKCYTEKKEEEREELTLRVKEKEELILRVKDRIYIIEVYPDGRAYGKNVITEQTGIFPLCYLKNEAKKERMKDLKEKKKLINVLSNFFLLLSFIFLVFFILLDIMALIWIYNGYD</sequence>